<comment type="caution">
    <text evidence="1">The sequence shown here is derived from an EMBL/GenBank/DDBJ whole genome shotgun (WGS) entry which is preliminary data.</text>
</comment>
<protein>
    <submittedName>
        <fullName evidence="1">Transposase</fullName>
    </submittedName>
</protein>
<dbReference type="EMBL" id="AEIG01000072">
    <property type="protein sequence ID" value="EGG28929.1"/>
    <property type="molecule type" value="Genomic_DNA"/>
</dbReference>
<dbReference type="AlphaFoldDB" id="F3L408"/>
<evidence type="ECO:0000313" key="2">
    <source>
        <dbReference type="Proteomes" id="UP000005615"/>
    </source>
</evidence>
<evidence type="ECO:0000313" key="1">
    <source>
        <dbReference type="EMBL" id="EGG28929.1"/>
    </source>
</evidence>
<dbReference type="STRING" id="2518989.IMCC3088_2389"/>
<reference evidence="1 2" key="1">
    <citation type="journal article" date="2011" name="J. Bacteriol.">
        <title>Genome sequence of strain IMCC3088, a proteorhodopsin-containing marine bacterium belonging to the OM60/NOR5 clade.</title>
        <authorList>
            <person name="Jang Y."/>
            <person name="Oh H.M."/>
            <person name="Kang I."/>
            <person name="Lee K."/>
            <person name="Yang S.J."/>
            <person name="Cho J.C."/>
        </authorList>
    </citation>
    <scope>NUCLEOTIDE SEQUENCE [LARGE SCALE GENOMIC DNA]</scope>
    <source>
        <strain evidence="1 2">IMCC3088</strain>
    </source>
</reference>
<sequence>MVSMCRVFKLHRSGFYAWLHQPLSNRALEGQRLMKLIKESYMASGGTYGNPWIHRDLLDAGEKCSKRPRPVPSP</sequence>
<organism evidence="1 2">
    <name type="scientific">Aequoribacter fuscus</name>
    <dbReference type="NCBI Taxonomy" id="2518989"/>
    <lineage>
        <taxon>Bacteria</taxon>
        <taxon>Pseudomonadati</taxon>
        <taxon>Pseudomonadota</taxon>
        <taxon>Gammaproteobacteria</taxon>
        <taxon>Cellvibrionales</taxon>
        <taxon>Halieaceae</taxon>
        <taxon>Aequoribacter</taxon>
    </lineage>
</organism>
<feature type="non-terminal residue" evidence="1">
    <location>
        <position position="74"/>
    </location>
</feature>
<name>F3L408_9GAMM</name>
<dbReference type="Proteomes" id="UP000005615">
    <property type="component" value="Unassembled WGS sequence"/>
</dbReference>
<accession>F3L408</accession>
<proteinExistence type="predicted"/>
<gene>
    <name evidence="1" type="ORF">IMCC3088_2389</name>
</gene>
<keyword evidence="2" id="KW-1185">Reference proteome</keyword>
<dbReference type="eggNOG" id="COG2801">
    <property type="taxonomic scope" value="Bacteria"/>
</dbReference>